<feature type="domain" description="Hydrophobic seed protein" evidence="3">
    <location>
        <begin position="58"/>
        <end position="145"/>
    </location>
</feature>
<dbReference type="SUPFAM" id="SSF47699">
    <property type="entry name" value="Bifunctional inhibitor/lipid-transfer protein/seed storage 2S albumin"/>
    <property type="match status" value="1"/>
</dbReference>
<dbReference type="CDD" id="cd01958">
    <property type="entry name" value="HPS_like"/>
    <property type="match status" value="1"/>
</dbReference>
<dbReference type="InterPro" id="IPR036312">
    <property type="entry name" value="Bifun_inhib/LTP/seed_sf"/>
</dbReference>
<dbReference type="PANTHER" id="PTHR31731">
    <property type="match status" value="1"/>
</dbReference>
<dbReference type="InterPro" id="IPR027923">
    <property type="entry name" value="Hydrophob_seed_dom"/>
</dbReference>
<accession>A0ABP0XX24</accession>
<dbReference type="InterPro" id="IPR051636">
    <property type="entry name" value="Plant_LTP/defense-related"/>
</dbReference>
<dbReference type="EMBL" id="OZ021744">
    <property type="protein sequence ID" value="CAK9311092.1"/>
    <property type="molecule type" value="Genomic_DNA"/>
</dbReference>
<gene>
    <name evidence="4" type="ORF">CITCOLO1_LOCUS2740</name>
</gene>
<name>A0ABP0XX24_9ROSI</name>
<comment type="similarity">
    <text evidence="1">Belongs to the plant LTP family. PEARLI1 subfamily.</text>
</comment>
<reference evidence="4 5" key="1">
    <citation type="submission" date="2024-03" db="EMBL/GenBank/DDBJ databases">
        <authorList>
            <person name="Gkanogiannis A."/>
            <person name="Becerra Lopez-Lavalle L."/>
        </authorList>
    </citation>
    <scope>NUCLEOTIDE SEQUENCE [LARGE SCALE GENOMIC DNA]</scope>
</reference>
<dbReference type="Proteomes" id="UP001642487">
    <property type="component" value="Chromosome 10"/>
</dbReference>
<organism evidence="4 5">
    <name type="scientific">Citrullus colocynthis</name>
    <name type="common">colocynth</name>
    <dbReference type="NCBI Taxonomy" id="252529"/>
    <lineage>
        <taxon>Eukaryota</taxon>
        <taxon>Viridiplantae</taxon>
        <taxon>Streptophyta</taxon>
        <taxon>Embryophyta</taxon>
        <taxon>Tracheophyta</taxon>
        <taxon>Spermatophyta</taxon>
        <taxon>Magnoliopsida</taxon>
        <taxon>eudicotyledons</taxon>
        <taxon>Gunneridae</taxon>
        <taxon>Pentapetalae</taxon>
        <taxon>rosids</taxon>
        <taxon>fabids</taxon>
        <taxon>Cucurbitales</taxon>
        <taxon>Cucurbitaceae</taxon>
        <taxon>Benincaseae</taxon>
        <taxon>Citrullus</taxon>
    </lineage>
</organism>
<protein>
    <recommendedName>
        <fullName evidence="3">Hydrophobic seed protein domain-containing protein</fullName>
    </recommendedName>
</protein>
<sequence>MGSKTSLISQNFSFFLSIIFLLSKLISTSCANIEIDVPNPNNLPPLTPNYPPTSHGYCPRDALKIGLCAKLLNNIDLLKVIGQQQHQVTPCCTLIQGLADIDAGACLCTAIKLSVLGDDIARIPISLGVLVGGCGGYVPQGFQCS</sequence>
<evidence type="ECO:0000313" key="4">
    <source>
        <dbReference type="EMBL" id="CAK9311092.1"/>
    </source>
</evidence>
<keyword evidence="2" id="KW-0732">Signal</keyword>
<evidence type="ECO:0000313" key="5">
    <source>
        <dbReference type="Proteomes" id="UP001642487"/>
    </source>
</evidence>
<evidence type="ECO:0000256" key="1">
    <source>
        <dbReference type="ARBA" id="ARBA00008965"/>
    </source>
</evidence>
<evidence type="ECO:0000259" key="3">
    <source>
        <dbReference type="Pfam" id="PF14547"/>
    </source>
</evidence>
<evidence type="ECO:0000256" key="2">
    <source>
        <dbReference type="SAM" id="SignalP"/>
    </source>
</evidence>
<dbReference type="Pfam" id="PF14547">
    <property type="entry name" value="Hydrophob_seed"/>
    <property type="match status" value="1"/>
</dbReference>
<feature type="chain" id="PRO_5045706159" description="Hydrophobic seed protein domain-containing protein" evidence="2">
    <location>
        <begin position="31"/>
        <end position="145"/>
    </location>
</feature>
<keyword evidence="5" id="KW-1185">Reference proteome</keyword>
<dbReference type="Gene3D" id="1.10.110.10">
    <property type="entry name" value="Plant lipid-transfer and hydrophobic proteins"/>
    <property type="match status" value="1"/>
</dbReference>
<proteinExistence type="inferred from homology"/>
<feature type="signal peptide" evidence="2">
    <location>
        <begin position="1"/>
        <end position="30"/>
    </location>
</feature>